<dbReference type="SUPFAM" id="SSF47336">
    <property type="entry name" value="ACP-like"/>
    <property type="match status" value="1"/>
</dbReference>
<dbReference type="NCBIfam" id="TIGR01733">
    <property type="entry name" value="AA-adenyl-dom"/>
    <property type="match status" value="1"/>
</dbReference>
<keyword evidence="3" id="KW-0045">Antibiotic biosynthesis</keyword>
<dbReference type="GO" id="GO:0003824">
    <property type="term" value="F:catalytic activity"/>
    <property type="evidence" value="ECO:0007669"/>
    <property type="project" value="UniProtKB-KW"/>
</dbReference>
<evidence type="ECO:0000259" key="5">
    <source>
        <dbReference type="PROSITE" id="PS50075"/>
    </source>
</evidence>
<comment type="caution">
    <text evidence="6">The sequence shown here is derived from an EMBL/GenBank/DDBJ whole genome shotgun (WGS) entry which is preliminary data.</text>
</comment>
<comment type="similarity">
    <text evidence="1">Belongs to the ATP-dependent AMP-binding enzyme family.</text>
</comment>
<proteinExistence type="inferred from homology"/>
<dbReference type="AlphaFoldDB" id="A0AAJ2JT11"/>
<dbReference type="Pfam" id="PF00550">
    <property type="entry name" value="PP-binding"/>
    <property type="match status" value="1"/>
</dbReference>
<keyword evidence="7" id="KW-1185">Reference proteome</keyword>
<dbReference type="Pfam" id="PF00501">
    <property type="entry name" value="AMP-binding"/>
    <property type="match status" value="1"/>
</dbReference>
<dbReference type="SUPFAM" id="SSF52777">
    <property type="entry name" value="CoA-dependent acyltransferases"/>
    <property type="match status" value="1"/>
</dbReference>
<protein>
    <submittedName>
        <fullName evidence="6">Non-ribosomal peptide synthetase</fullName>
    </submittedName>
</protein>
<accession>A0AAJ2JT11</accession>
<keyword evidence="4" id="KW-0511">Multifunctional enzyme</keyword>
<dbReference type="InterPro" id="IPR020459">
    <property type="entry name" value="AMP-binding"/>
</dbReference>
<evidence type="ECO:0000256" key="2">
    <source>
        <dbReference type="ARBA" id="ARBA00022737"/>
    </source>
</evidence>
<dbReference type="FunFam" id="3.40.50.980:FF:000001">
    <property type="entry name" value="Non-ribosomal peptide synthetase"/>
    <property type="match status" value="1"/>
</dbReference>
<organism evidence="6 7">
    <name type="scientific">Paenibacillus suaedae</name>
    <dbReference type="NCBI Taxonomy" id="3077233"/>
    <lineage>
        <taxon>Bacteria</taxon>
        <taxon>Bacillati</taxon>
        <taxon>Bacillota</taxon>
        <taxon>Bacilli</taxon>
        <taxon>Bacillales</taxon>
        <taxon>Paenibacillaceae</taxon>
        <taxon>Paenibacillus</taxon>
    </lineage>
</organism>
<dbReference type="Proteomes" id="UP001250538">
    <property type="component" value="Unassembled WGS sequence"/>
</dbReference>
<dbReference type="InterPro" id="IPR009081">
    <property type="entry name" value="PP-bd_ACP"/>
</dbReference>
<feature type="domain" description="Carrier" evidence="5">
    <location>
        <begin position="751"/>
        <end position="825"/>
    </location>
</feature>
<evidence type="ECO:0000256" key="1">
    <source>
        <dbReference type="ARBA" id="ARBA00006432"/>
    </source>
</evidence>
<name>A0AAJ2JT11_9BACL</name>
<dbReference type="InterPro" id="IPR010071">
    <property type="entry name" value="AA_adenyl_dom"/>
</dbReference>
<dbReference type="Gene3D" id="3.30.559.30">
    <property type="entry name" value="Nonribosomal peptide synthetase, condensation domain"/>
    <property type="match status" value="1"/>
</dbReference>
<dbReference type="Gene3D" id="1.10.1200.10">
    <property type="entry name" value="ACP-like"/>
    <property type="match status" value="1"/>
</dbReference>
<dbReference type="Gene3D" id="2.30.38.10">
    <property type="entry name" value="Luciferase, Domain 3"/>
    <property type="match status" value="1"/>
</dbReference>
<dbReference type="PROSITE" id="PS50075">
    <property type="entry name" value="CARRIER"/>
    <property type="match status" value="1"/>
</dbReference>
<dbReference type="InterPro" id="IPR025110">
    <property type="entry name" value="AMP-bd_C"/>
</dbReference>
<dbReference type="Gene3D" id="3.40.50.980">
    <property type="match status" value="2"/>
</dbReference>
<dbReference type="Pfam" id="PF13193">
    <property type="entry name" value="AMP-binding_C"/>
    <property type="match status" value="1"/>
</dbReference>
<dbReference type="EMBL" id="JAVYAA010000002">
    <property type="protein sequence ID" value="MDT8976480.1"/>
    <property type="molecule type" value="Genomic_DNA"/>
</dbReference>
<dbReference type="GO" id="GO:0044550">
    <property type="term" value="P:secondary metabolite biosynthetic process"/>
    <property type="evidence" value="ECO:0007669"/>
    <property type="project" value="TreeGrafter"/>
</dbReference>
<dbReference type="InterPro" id="IPR036736">
    <property type="entry name" value="ACP-like_sf"/>
</dbReference>
<dbReference type="InterPro" id="IPR001242">
    <property type="entry name" value="Condensation_dom"/>
</dbReference>
<dbReference type="InterPro" id="IPR020845">
    <property type="entry name" value="AMP-binding_CS"/>
</dbReference>
<evidence type="ECO:0000256" key="3">
    <source>
        <dbReference type="ARBA" id="ARBA00023194"/>
    </source>
</evidence>
<dbReference type="GO" id="GO:0043041">
    <property type="term" value="P:amino acid activation for nonribosomal peptide biosynthetic process"/>
    <property type="evidence" value="ECO:0007669"/>
    <property type="project" value="TreeGrafter"/>
</dbReference>
<dbReference type="PROSITE" id="PS00455">
    <property type="entry name" value="AMP_BINDING"/>
    <property type="match status" value="1"/>
</dbReference>
<dbReference type="GO" id="GO:0031177">
    <property type="term" value="F:phosphopantetheine binding"/>
    <property type="evidence" value="ECO:0007669"/>
    <property type="project" value="TreeGrafter"/>
</dbReference>
<dbReference type="PANTHER" id="PTHR45527">
    <property type="entry name" value="NONRIBOSOMAL PEPTIDE SYNTHETASE"/>
    <property type="match status" value="1"/>
</dbReference>
<evidence type="ECO:0000313" key="6">
    <source>
        <dbReference type="EMBL" id="MDT8976480.1"/>
    </source>
</evidence>
<dbReference type="InterPro" id="IPR045851">
    <property type="entry name" value="AMP-bd_C_sf"/>
</dbReference>
<dbReference type="CDD" id="cd12117">
    <property type="entry name" value="A_NRPS_Srf_like"/>
    <property type="match status" value="1"/>
</dbReference>
<dbReference type="GO" id="GO:0005829">
    <property type="term" value="C:cytosol"/>
    <property type="evidence" value="ECO:0007669"/>
    <property type="project" value="TreeGrafter"/>
</dbReference>
<reference evidence="7" key="1">
    <citation type="submission" date="2023-09" db="EMBL/GenBank/DDBJ databases">
        <title>Paenibacillus sp. chi10 Genome sequencing and assembly.</title>
        <authorList>
            <person name="Kim I."/>
        </authorList>
    </citation>
    <scope>NUCLEOTIDE SEQUENCE [LARGE SCALE GENOMIC DNA]</scope>
    <source>
        <strain evidence="7">chi10</strain>
    </source>
</reference>
<dbReference type="GO" id="GO:0017000">
    <property type="term" value="P:antibiotic biosynthetic process"/>
    <property type="evidence" value="ECO:0007669"/>
    <property type="project" value="UniProtKB-KW"/>
</dbReference>
<dbReference type="PANTHER" id="PTHR45527:SF1">
    <property type="entry name" value="FATTY ACID SYNTHASE"/>
    <property type="match status" value="1"/>
</dbReference>
<dbReference type="PRINTS" id="PR00154">
    <property type="entry name" value="AMPBINDING"/>
</dbReference>
<sequence length="828" mass="93803">MLLSEKERTSQLQFWHSYYSDELPVATVIPDYTNMDLAEHMTMETVDYTAEDAIFKQLGQYCKESDFLWYCFLLATLNVCLYKYSGERDRLLGSPMQGDSAQSGRLLPIHLAVDPACSFKEYVLKLREQLAAVYSHQQLAPNRMKQLHVVAAMEGLHSEIADASDPAYICILFNRQNDRLHIKFDYSPKRYKESTIRNLSVHYNELLQTTIFNMDRAICELSICSLTELEKIMCDFNPVIPDSRPATTLARQFEQQVFLQPDRIALVHNGRKLTYNELNKQANRLANMLRTEWNIQHNELVAVRMGQGIEYIISILAILKAGSAYLPIDMEYPDERIHFILEDSQARFMLVQHVDDIPQGHMVSTLLVTESLSRELPMVNLDVPTKADDLAYLLYTSGTTGQPKGVLIEQQNVLNLVQDPHYLSMDCQTVMLQATSIVFDLSTLEIWGTLLNGGTLVIVDKATLLEPKRLKETIREQHVNSMLITTALFHHLASHHSDIFSGIGQLLTGGEVLSSVLTNRILESYPDLRLVNAYGPTECTVLTTYYDIRSAESISISIGKPISGTNVSILGVDDQIQPIGVPGELCISGVGVGRGYLNQPELTADRYVRIPGRTDQIMYRTGDLAYWREDGTIEFMGRKDRQLKLRGYRIELGEIENILLKHDQVLEAVVVPIKNTSDELSLCAYIVPEICTDELESQLILHLRKSLPDYMIPADCIIIERIPLKTNGKVDTDQLPVPDRQQLRGQQTIILPQTPEEQKVAAIWTEILGIQQISVHHNFFELGGHSLKLIILAEELQHAGYSINTMDLYKYPTIASFLQFQHKSGQEG</sequence>
<dbReference type="RefSeq" id="WP_315745079.1">
    <property type="nucleotide sequence ID" value="NZ_JAVYAA010000002.1"/>
</dbReference>
<dbReference type="Pfam" id="PF00668">
    <property type="entry name" value="Condensation"/>
    <property type="match status" value="1"/>
</dbReference>
<dbReference type="SUPFAM" id="SSF56801">
    <property type="entry name" value="Acetyl-CoA synthetase-like"/>
    <property type="match status" value="1"/>
</dbReference>
<dbReference type="Gene3D" id="3.30.300.30">
    <property type="match status" value="1"/>
</dbReference>
<gene>
    <name evidence="6" type="ORF">RQP50_09530</name>
</gene>
<dbReference type="InterPro" id="IPR000873">
    <property type="entry name" value="AMP-dep_synth/lig_dom"/>
</dbReference>
<evidence type="ECO:0000256" key="4">
    <source>
        <dbReference type="ARBA" id="ARBA00023268"/>
    </source>
</evidence>
<evidence type="ECO:0000313" key="7">
    <source>
        <dbReference type="Proteomes" id="UP001250538"/>
    </source>
</evidence>
<keyword evidence="2" id="KW-0677">Repeat</keyword>